<evidence type="ECO:0000256" key="1">
    <source>
        <dbReference type="SAM" id="Phobius"/>
    </source>
</evidence>
<keyword evidence="1" id="KW-0812">Transmembrane</keyword>
<comment type="caution">
    <text evidence="2">The sequence shown here is derived from an EMBL/GenBank/DDBJ whole genome shotgun (WGS) entry which is preliminary data.</text>
</comment>
<dbReference type="Proteomes" id="UP000261082">
    <property type="component" value="Unassembled WGS sequence"/>
</dbReference>
<dbReference type="EMBL" id="QVID01000001">
    <property type="protein sequence ID" value="RFN58853.1"/>
    <property type="molecule type" value="Genomic_DNA"/>
</dbReference>
<reference evidence="2 3" key="1">
    <citation type="journal article" date="2007" name="Int. J. Syst. Evol. Microbiol.">
        <title>Marixanthomonas ophiurae gen. nov., sp. nov., a marine bacterium of the family Flavobacteriaceae isolated from a deep-sea brittle star.</title>
        <authorList>
            <person name="Romanenko L.A."/>
            <person name="Uchino M."/>
            <person name="Frolova G.M."/>
            <person name="Mikhailov V.V."/>
        </authorList>
    </citation>
    <scope>NUCLEOTIDE SEQUENCE [LARGE SCALE GENOMIC DNA]</scope>
    <source>
        <strain evidence="2 3">KMM 3046</strain>
    </source>
</reference>
<evidence type="ECO:0000313" key="3">
    <source>
        <dbReference type="Proteomes" id="UP000261082"/>
    </source>
</evidence>
<dbReference type="AlphaFoldDB" id="A0A3E1Q9Q1"/>
<accession>A0A3E1Q9Q1</accession>
<proteinExistence type="predicted"/>
<keyword evidence="3" id="KW-1185">Reference proteome</keyword>
<protein>
    <submittedName>
        <fullName evidence="2">Uncharacterized protein</fullName>
    </submittedName>
</protein>
<organism evidence="2 3">
    <name type="scientific">Marixanthomonas ophiurae</name>
    <dbReference type="NCBI Taxonomy" id="387659"/>
    <lineage>
        <taxon>Bacteria</taxon>
        <taxon>Pseudomonadati</taxon>
        <taxon>Bacteroidota</taxon>
        <taxon>Flavobacteriia</taxon>
        <taxon>Flavobacteriales</taxon>
        <taxon>Flavobacteriaceae</taxon>
        <taxon>Marixanthomonas</taxon>
    </lineage>
</organism>
<name>A0A3E1Q9Q1_9FLAO</name>
<keyword evidence="1" id="KW-1133">Transmembrane helix</keyword>
<sequence>MKILFVSSVLKSTVATFLLITFLFNFGGCYIILKFQQHQAKKEMIQQIKAGVADADLTQIRITSENENQLIWEDGEEFRYKGIMYDVVKMETVDKETTIYHCLTDTQETNLLAELQDILKKNKKTKNNRKNPVKTFFKVFNKIPPQQQKQGIVIFERNPEVIFHYVNYYNPPKLDISSPPPKTV</sequence>
<keyword evidence="1" id="KW-0472">Membrane</keyword>
<gene>
    <name evidence="2" type="ORF">DZ858_01880</name>
</gene>
<evidence type="ECO:0000313" key="2">
    <source>
        <dbReference type="EMBL" id="RFN58853.1"/>
    </source>
</evidence>
<feature type="transmembrane region" description="Helical" evidence="1">
    <location>
        <begin position="12"/>
        <end position="33"/>
    </location>
</feature>